<comment type="caution">
    <text evidence="2">The sequence shown here is derived from an EMBL/GenBank/DDBJ whole genome shotgun (WGS) entry which is preliminary data.</text>
</comment>
<dbReference type="EMBL" id="VSSQ01052812">
    <property type="protein sequence ID" value="MPN06869.1"/>
    <property type="molecule type" value="Genomic_DNA"/>
</dbReference>
<organism evidence="2">
    <name type="scientific">bioreactor metagenome</name>
    <dbReference type="NCBI Taxonomy" id="1076179"/>
    <lineage>
        <taxon>unclassified sequences</taxon>
        <taxon>metagenomes</taxon>
        <taxon>ecological metagenomes</taxon>
    </lineage>
</organism>
<name>A0A645F0A8_9ZZZZ</name>
<evidence type="ECO:0000313" key="2">
    <source>
        <dbReference type="EMBL" id="MPN06869.1"/>
    </source>
</evidence>
<feature type="region of interest" description="Disordered" evidence="1">
    <location>
        <begin position="34"/>
        <end position="53"/>
    </location>
</feature>
<accession>A0A645F0A8</accession>
<dbReference type="AlphaFoldDB" id="A0A645F0A8"/>
<protein>
    <submittedName>
        <fullName evidence="2">Uncharacterized protein</fullName>
    </submittedName>
</protein>
<evidence type="ECO:0000256" key="1">
    <source>
        <dbReference type="SAM" id="MobiDB-lite"/>
    </source>
</evidence>
<gene>
    <name evidence="2" type="ORF">SDC9_154126</name>
</gene>
<sequence length="53" mass="6162">MQQPTQRREDQRRRDVKKEDDGDRLRNLLVVRADHRRGCGDGGAAADRRTNTD</sequence>
<reference evidence="2" key="1">
    <citation type="submission" date="2019-08" db="EMBL/GenBank/DDBJ databases">
        <authorList>
            <person name="Kucharzyk K."/>
            <person name="Murdoch R.W."/>
            <person name="Higgins S."/>
            <person name="Loffler F."/>
        </authorList>
    </citation>
    <scope>NUCLEOTIDE SEQUENCE</scope>
</reference>
<proteinExistence type="predicted"/>
<feature type="region of interest" description="Disordered" evidence="1">
    <location>
        <begin position="1"/>
        <end position="29"/>
    </location>
</feature>